<accession>A0A7W7ZSM7</accession>
<dbReference type="Pfam" id="PF03203">
    <property type="entry name" value="MerC"/>
    <property type="match status" value="1"/>
</dbReference>
<dbReference type="Proteomes" id="UP000584867">
    <property type="component" value="Unassembled WGS sequence"/>
</dbReference>
<feature type="transmembrane region" description="Helical" evidence="1">
    <location>
        <begin position="59"/>
        <end position="76"/>
    </location>
</feature>
<dbReference type="EMBL" id="JACHIO010000016">
    <property type="protein sequence ID" value="MBB5065424.1"/>
    <property type="molecule type" value="Genomic_DNA"/>
</dbReference>
<gene>
    <name evidence="2" type="ORF">HDF15_003792</name>
</gene>
<dbReference type="RefSeq" id="WP_184258092.1">
    <property type="nucleotide sequence ID" value="NZ_JACHIO010000016.1"/>
</dbReference>
<evidence type="ECO:0000313" key="2">
    <source>
        <dbReference type="EMBL" id="MBB5065424.1"/>
    </source>
</evidence>
<evidence type="ECO:0000313" key="3">
    <source>
        <dbReference type="Proteomes" id="UP000584867"/>
    </source>
</evidence>
<keyword evidence="1" id="KW-1133">Transmembrane helix</keyword>
<dbReference type="GO" id="GO:0016020">
    <property type="term" value="C:membrane"/>
    <property type="evidence" value="ECO:0007669"/>
    <property type="project" value="InterPro"/>
</dbReference>
<comment type="caution">
    <text evidence="2">The sequence shown here is derived from an EMBL/GenBank/DDBJ whole genome shotgun (WGS) entry which is preliminary data.</text>
</comment>
<dbReference type="InterPro" id="IPR004891">
    <property type="entry name" value="Mercury-R_MerC"/>
</dbReference>
<organism evidence="2 3">
    <name type="scientific">Granulicella mallensis</name>
    <dbReference type="NCBI Taxonomy" id="940614"/>
    <lineage>
        <taxon>Bacteria</taxon>
        <taxon>Pseudomonadati</taxon>
        <taxon>Acidobacteriota</taxon>
        <taxon>Terriglobia</taxon>
        <taxon>Terriglobales</taxon>
        <taxon>Acidobacteriaceae</taxon>
        <taxon>Granulicella</taxon>
    </lineage>
</organism>
<dbReference type="GO" id="GO:0015097">
    <property type="term" value="F:mercury ion transmembrane transporter activity"/>
    <property type="evidence" value="ECO:0007669"/>
    <property type="project" value="InterPro"/>
</dbReference>
<feature type="transmembrane region" description="Helical" evidence="1">
    <location>
        <begin position="83"/>
        <end position="101"/>
    </location>
</feature>
<feature type="transmembrane region" description="Helical" evidence="1">
    <location>
        <begin position="107"/>
        <end position="124"/>
    </location>
</feature>
<reference evidence="2 3" key="1">
    <citation type="submission" date="2020-08" db="EMBL/GenBank/DDBJ databases">
        <title>Genomic Encyclopedia of Type Strains, Phase IV (KMG-V): Genome sequencing to study the core and pangenomes of soil and plant-associated prokaryotes.</title>
        <authorList>
            <person name="Whitman W."/>
        </authorList>
    </citation>
    <scope>NUCLEOTIDE SEQUENCE [LARGE SCALE GENOMIC DNA]</scope>
    <source>
        <strain evidence="2 3">X5P3</strain>
    </source>
</reference>
<name>A0A7W7ZSM7_9BACT</name>
<feature type="transmembrane region" description="Helical" evidence="1">
    <location>
        <begin position="20"/>
        <end position="39"/>
    </location>
</feature>
<protein>
    <submittedName>
        <fullName evidence="2">Putative membrane protein YfcA</fullName>
    </submittedName>
</protein>
<sequence length="140" mass="15478">MRLQSEIVLEPTATAWADRVGIWTSVLCVVHCLITPILLSMSTVFVHFLPSEERTHRSLALMIALIGTIALIRGFRTHRRARVILLMAAGLACIFFAAFAGDRLPGHWAEVGITFCGSLLMISAHRLNHTFCKDCACSSR</sequence>
<keyword evidence="1" id="KW-0472">Membrane</keyword>
<evidence type="ECO:0000256" key="1">
    <source>
        <dbReference type="SAM" id="Phobius"/>
    </source>
</evidence>
<dbReference type="AlphaFoldDB" id="A0A7W7ZSM7"/>
<proteinExistence type="predicted"/>
<keyword evidence="1" id="KW-0812">Transmembrane</keyword>